<protein>
    <submittedName>
        <fullName evidence="2">AzlD domain-containing protein</fullName>
    </submittedName>
</protein>
<accession>A0ABP9ZIC2</accession>
<dbReference type="Pfam" id="PF05437">
    <property type="entry name" value="AzlD"/>
    <property type="match status" value="1"/>
</dbReference>
<feature type="transmembrane region" description="Helical" evidence="1">
    <location>
        <begin position="80"/>
        <end position="104"/>
    </location>
</feature>
<evidence type="ECO:0000313" key="2">
    <source>
        <dbReference type="EMBL" id="GAA6114541.1"/>
    </source>
</evidence>
<proteinExistence type="predicted"/>
<gene>
    <name evidence="2" type="ORF">AP20H10_09040</name>
</gene>
<reference evidence="2 3" key="1">
    <citation type="submission" date="2024-03" db="EMBL/GenBank/DDBJ databases">
        <title>Inconsistent identification of Apilactobacillus kunkeei-related strains obtained by well-developed overall genome related indices.</title>
        <authorList>
            <person name="Maeno S."/>
            <person name="Endo A."/>
        </authorList>
    </citation>
    <scope>NUCLEOTIDE SEQUENCE [LARGE SCALE GENOMIC DNA]</scope>
    <source>
        <strain evidence="2 3">20H-10</strain>
    </source>
</reference>
<evidence type="ECO:0000313" key="3">
    <source>
        <dbReference type="Proteomes" id="UP001438112"/>
    </source>
</evidence>
<feature type="transmembrane region" description="Helical" evidence="1">
    <location>
        <begin position="6"/>
        <end position="29"/>
    </location>
</feature>
<comment type="caution">
    <text evidence="2">The sequence shown here is derived from an EMBL/GenBank/DDBJ whole genome shotgun (WGS) entry which is preliminary data.</text>
</comment>
<organism evidence="2 3">
    <name type="scientific">Apilactobacillus apinorum</name>
    <dbReference type="NCBI Taxonomy" id="1218495"/>
    <lineage>
        <taxon>Bacteria</taxon>
        <taxon>Bacillati</taxon>
        <taxon>Bacillota</taxon>
        <taxon>Bacilli</taxon>
        <taxon>Lactobacillales</taxon>
        <taxon>Lactobacillaceae</taxon>
        <taxon>Apilactobacillus</taxon>
    </lineage>
</organism>
<keyword evidence="3" id="KW-1185">Reference proteome</keyword>
<dbReference type="Proteomes" id="UP001438112">
    <property type="component" value="Unassembled WGS sequence"/>
</dbReference>
<keyword evidence="1" id="KW-0812">Transmembrane</keyword>
<sequence length="107" mass="11990">MPSFNFVLLTIIGCTIVTWLSRVIPFVLLKKFQLSKTVEEYLSFVPIVIMASLWFTSLFHQHLGSLPTINWENFLASIPSVLAAFISKSLLVVVIVGIISLAIIRLI</sequence>
<keyword evidence="1" id="KW-0472">Membrane</keyword>
<feature type="transmembrane region" description="Helical" evidence="1">
    <location>
        <begin position="41"/>
        <end position="60"/>
    </location>
</feature>
<dbReference type="EMBL" id="BAABVV010000036">
    <property type="protein sequence ID" value="GAA6114541.1"/>
    <property type="molecule type" value="Genomic_DNA"/>
</dbReference>
<evidence type="ECO:0000256" key="1">
    <source>
        <dbReference type="SAM" id="Phobius"/>
    </source>
</evidence>
<name>A0ABP9ZIC2_9LACO</name>
<dbReference type="RefSeq" id="WP_353318100.1">
    <property type="nucleotide sequence ID" value="NZ_BAABVV010000036.1"/>
</dbReference>
<dbReference type="InterPro" id="IPR008407">
    <property type="entry name" value="Brnchd-chn_aa_trnsp_AzlD"/>
</dbReference>
<keyword evidence="1" id="KW-1133">Transmembrane helix</keyword>